<gene>
    <name evidence="1" type="ORF">QR680_009959</name>
</gene>
<sequence>MERPAKYFNFVNDLGRLITDRMMDHKVFHEKVAELFQENFENLRSMPGYIDHMKSIDNDFAYLSLDIIHDVLEMSLKKSAIEQNQGQLALVEGHWGLAMRKFSEIYELTDAKIVRPTEIMYGLSMNWSSSIVS</sequence>
<protein>
    <submittedName>
        <fullName evidence="1">Uncharacterized protein</fullName>
    </submittedName>
</protein>
<dbReference type="AlphaFoldDB" id="A0AA39MAN8"/>
<evidence type="ECO:0000313" key="2">
    <source>
        <dbReference type="Proteomes" id="UP001175271"/>
    </source>
</evidence>
<keyword evidence="2" id="KW-1185">Reference proteome</keyword>
<reference evidence="1" key="1">
    <citation type="submission" date="2023-06" db="EMBL/GenBank/DDBJ databases">
        <title>Genomic analysis of the entomopathogenic nematode Steinernema hermaphroditum.</title>
        <authorList>
            <person name="Schwarz E.M."/>
            <person name="Heppert J.K."/>
            <person name="Baniya A."/>
            <person name="Schwartz H.T."/>
            <person name="Tan C.-H."/>
            <person name="Antoshechkin I."/>
            <person name="Sternberg P.W."/>
            <person name="Goodrich-Blair H."/>
            <person name="Dillman A.R."/>
        </authorList>
    </citation>
    <scope>NUCLEOTIDE SEQUENCE</scope>
    <source>
        <strain evidence="1">PS9179</strain>
        <tissue evidence="1">Whole animal</tissue>
    </source>
</reference>
<name>A0AA39MAN8_9BILA</name>
<organism evidence="1 2">
    <name type="scientific">Steinernema hermaphroditum</name>
    <dbReference type="NCBI Taxonomy" id="289476"/>
    <lineage>
        <taxon>Eukaryota</taxon>
        <taxon>Metazoa</taxon>
        <taxon>Ecdysozoa</taxon>
        <taxon>Nematoda</taxon>
        <taxon>Chromadorea</taxon>
        <taxon>Rhabditida</taxon>
        <taxon>Tylenchina</taxon>
        <taxon>Panagrolaimomorpha</taxon>
        <taxon>Strongyloidoidea</taxon>
        <taxon>Steinernematidae</taxon>
        <taxon>Steinernema</taxon>
    </lineage>
</organism>
<comment type="caution">
    <text evidence="1">The sequence shown here is derived from an EMBL/GenBank/DDBJ whole genome shotgun (WGS) entry which is preliminary data.</text>
</comment>
<dbReference type="Proteomes" id="UP001175271">
    <property type="component" value="Unassembled WGS sequence"/>
</dbReference>
<dbReference type="EMBL" id="JAUCMV010000001">
    <property type="protein sequence ID" value="KAK0426903.1"/>
    <property type="molecule type" value="Genomic_DNA"/>
</dbReference>
<proteinExistence type="predicted"/>
<evidence type="ECO:0000313" key="1">
    <source>
        <dbReference type="EMBL" id="KAK0426903.1"/>
    </source>
</evidence>
<accession>A0AA39MAN8</accession>